<dbReference type="PANTHER" id="PTHR31113">
    <property type="entry name" value="UPF0496 PROTEIN 3-RELATED"/>
    <property type="match status" value="1"/>
</dbReference>
<evidence type="ECO:0000256" key="2">
    <source>
        <dbReference type="ARBA" id="ARBA00009074"/>
    </source>
</evidence>
<evidence type="ECO:0000256" key="5">
    <source>
        <dbReference type="ARBA" id="ARBA00023136"/>
    </source>
</evidence>
<dbReference type="InterPro" id="IPR007749">
    <property type="entry name" value="DUF677"/>
</dbReference>
<dbReference type="AlphaFoldDB" id="A0ABD3JK87"/>
<reference evidence="7 8" key="1">
    <citation type="submission" date="2024-11" db="EMBL/GenBank/DDBJ databases">
        <title>Chromosome-level genome assembly of Eucalyptus globulus Labill. provides insights into its genome evolution.</title>
        <authorList>
            <person name="Li X."/>
        </authorList>
    </citation>
    <scope>NUCLEOTIDE SEQUENCE [LARGE SCALE GENOMIC DNA]</scope>
    <source>
        <strain evidence="7">CL2024</strain>
        <tissue evidence="7">Fresh tender leaves</tissue>
    </source>
</reference>
<dbReference type="PANTHER" id="PTHR31113:SF32">
    <property type="entry name" value="UPF0496 PLANT-LIKE PROTEIN"/>
    <property type="match status" value="1"/>
</dbReference>
<evidence type="ECO:0000256" key="3">
    <source>
        <dbReference type="ARBA" id="ARBA00022692"/>
    </source>
</evidence>
<evidence type="ECO:0000256" key="4">
    <source>
        <dbReference type="ARBA" id="ARBA00022989"/>
    </source>
</evidence>
<comment type="subcellular location">
    <subcellularLocation>
        <location evidence="1">Membrane</location>
    </subcellularLocation>
</comment>
<evidence type="ECO:0000256" key="6">
    <source>
        <dbReference type="SAM" id="Phobius"/>
    </source>
</evidence>
<accession>A0ABD3JK87</accession>
<protein>
    <submittedName>
        <fullName evidence="7">Uncharacterized protein</fullName>
    </submittedName>
</protein>
<evidence type="ECO:0000256" key="1">
    <source>
        <dbReference type="ARBA" id="ARBA00004370"/>
    </source>
</evidence>
<evidence type="ECO:0000313" key="8">
    <source>
        <dbReference type="Proteomes" id="UP001634007"/>
    </source>
</evidence>
<keyword evidence="4 6" id="KW-1133">Transmembrane helix</keyword>
<organism evidence="7 8">
    <name type="scientific">Eucalyptus globulus</name>
    <name type="common">Tasmanian blue gum</name>
    <dbReference type="NCBI Taxonomy" id="34317"/>
    <lineage>
        <taxon>Eukaryota</taxon>
        <taxon>Viridiplantae</taxon>
        <taxon>Streptophyta</taxon>
        <taxon>Embryophyta</taxon>
        <taxon>Tracheophyta</taxon>
        <taxon>Spermatophyta</taxon>
        <taxon>Magnoliopsida</taxon>
        <taxon>eudicotyledons</taxon>
        <taxon>Gunneridae</taxon>
        <taxon>Pentapetalae</taxon>
        <taxon>rosids</taxon>
        <taxon>malvids</taxon>
        <taxon>Myrtales</taxon>
        <taxon>Myrtaceae</taxon>
        <taxon>Myrtoideae</taxon>
        <taxon>Eucalypteae</taxon>
        <taxon>Eucalyptus</taxon>
    </lineage>
</organism>
<keyword evidence="3 6" id="KW-0812">Transmembrane</keyword>
<keyword evidence="5 6" id="KW-0472">Membrane</keyword>
<name>A0ABD3JK87_EUCGL</name>
<dbReference type="EMBL" id="JBJKBG010000008">
    <property type="protein sequence ID" value="KAL3725872.1"/>
    <property type="molecule type" value="Genomic_DNA"/>
</dbReference>
<evidence type="ECO:0000313" key="7">
    <source>
        <dbReference type="EMBL" id="KAL3725872.1"/>
    </source>
</evidence>
<comment type="caution">
    <text evidence="7">The sequence shown here is derived from an EMBL/GenBank/DDBJ whole genome shotgun (WGS) entry which is preliminary data.</text>
</comment>
<sequence length="300" mass="34484">MATARLEMNLEIAKVILESLYDDKEPSDLVDYYFNHYLQILDDFYTSLDNCLRRARDNQSWIQLAIMHFEEERRENVGGEKYAKTLQELQRFREAGSPFTDEFSMLFNSVCEQQEEMLQKLQAREKLDKKVKSAQVWRRVINFIFVTAFVSALIFSVVAVGKAARPAVSTLAAALATPIGTVGKWCNSWCEKYRKKLKGKKELIDLMNAGTRILNNDLETIRLLASKLKTEIESILQNANFALGEEQEEAVKLGMLEIKKRADVFMKTMEDLSTQADKSSREIQTARTLILLRIMGQFGR</sequence>
<gene>
    <name evidence="7" type="ORF">ACJRO7_030845</name>
</gene>
<feature type="transmembrane region" description="Helical" evidence="6">
    <location>
        <begin position="167"/>
        <end position="186"/>
    </location>
</feature>
<feature type="transmembrane region" description="Helical" evidence="6">
    <location>
        <begin position="140"/>
        <end position="161"/>
    </location>
</feature>
<comment type="similarity">
    <text evidence="2">Belongs to the UPF0496 family.</text>
</comment>
<keyword evidence="8" id="KW-1185">Reference proteome</keyword>
<dbReference type="GO" id="GO:0016020">
    <property type="term" value="C:membrane"/>
    <property type="evidence" value="ECO:0007669"/>
    <property type="project" value="UniProtKB-SubCell"/>
</dbReference>
<dbReference type="Proteomes" id="UP001634007">
    <property type="component" value="Unassembled WGS sequence"/>
</dbReference>
<proteinExistence type="inferred from homology"/>
<dbReference type="Pfam" id="PF05055">
    <property type="entry name" value="DUF677"/>
    <property type="match status" value="1"/>
</dbReference>